<dbReference type="InterPro" id="IPR050406">
    <property type="entry name" value="FGGY_Carb_Kinase"/>
</dbReference>
<evidence type="ECO:0000256" key="3">
    <source>
        <dbReference type="ARBA" id="ARBA00022777"/>
    </source>
</evidence>
<organism evidence="5 6">
    <name type="scientific">Candidatus Thermofonsia Clade 3 bacterium</name>
    <dbReference type="NCBI Taxonomy" id="2364212"/>
    <lineage>
        <taxon>Bacteria</taxon>
        <taxon>Bacillati</taxon>
        <taxon>Chloroflexota</taxon>
        <taxon>Candidatus Thermofontia</taxon>
        <taxon>Candidatus Thermofonsia Clade 3</taxon>
    </lineage>
</organism>
<gene>
    <name evidence="5" type="ORF">CUN48_19525</name>
</gene>
<evidence type="ECO:0000313" key="6">
    <source>
        <dbReference type="Proteomes" id="UP000230790"/>
    </source>
</evidence>
<evidence type="ECO:0000259" key="4">
    <source>
        <dbReference type="Pfam" id="PF00370"/>
    </source>
</evidence>
<dbReference type="GO" id="GO:0016301">
    <property type="term" value="F:kinase activity"/>
    <property type="evidence" value="ECO:0007669"/>
    <property type="project" value="UniProtKB-KW"/>
</dbReference>
<comment type="similarity">
    <text evidence="1">Belongs to the FGGY kinase family.</text>
</comment>
<protein>
    <submittedName>
        <fullName evidence="5">Carbohydrate kinase</fullName>
    </submittedName>
</protein>
<dbReference type="InterPro" id="IPR018484">
    <property type="entry name" value="FGGY_N"/>
</dbReference>
<feature type="domain" description="Carbohydrate kinase FGGY N-terminal" evidence="4">
    <location>
        <begin position="3"/>
        <end position="103"/>
    </location>
</feature>
<dbReference type="EMBL" id="PGTN01001221">
    <property type="protein sequence ID" value="PJF45312.1"/>
    <property type="molecule type" value="Genomic_DNA"/>
</dbReference>
<dbReference type="Proteomes" id="UP000230790">
    <property type="component" value="Unassembled WGS sequence"/>
</dbReference>
<dbReference type="InterPro" id="IPR043129">
    <property type="entry name" value="ATPase_NBD"/>
</dbReference>
<dbReference type="Gene3D" id="3.30.420.40">
    <property type="match status" value="1"/>
</dbReference>
<keyword evidence="2" id="KW-0808">Transferase</keyword>
<evidence type="ECO:0000256" key="2">
    <source>
        <dbReference type="ARBA" id="ARBA00022679"/>
    </source>
</evidence>
<dbReference type="Pfam" id="PF00370">
    <property type="entry name" value="FGGY_N"/>
    <property type="match status" value="1"/>
</dbReference>
<name>A0A2M8Q688_9CHLR</name>
<keyword evidence="3 5" id="KW-0418">Kinase</keyword>
<dbReference type="AlphaFoldDB" id="A0A2M8Q688"/>
<dbReference type="PANTHER" id="PTHR43095">
    <property type="entry name" value="SUGAR KINASE"/>
    <property type="match status" value="1"/>
</dbReference>
<evidence type="ECO:0000256" key="1">
    <source>
        <dbReference type="ARBA" id="ARBA00009156"/>
    </source>
</evidence>
<dbReference type="GO" id="GO:0005975">
    <property type="term" value="P:carbohydrate metabolic process"/>
    <property type="evidence" value="ECO:0007669"/>
    <property type="project" value="InterPro"/>
</dbReference>
<sequence length="105" mass="12083">SLCEACQKLWKQPQADKMRIAGAALTTQRATVINVDSRGRPLRPAIVWLDQRRTPGLPKIGGIWGLIFRLTRMTETVAYIQAEAEANWIRVHEPEVWAETYKYLY</sequence>
<proteinExistence type="inferred from homology"/>
<evidence type="ECO:0000313" key="5">
    <source>
        <dbReference type="EMBL" id="PJF45312.1"/>
    </source>
</evidence>
<dbReference type="SUPFAM" id="SSF53067">
    <property type="entry name" value="Actin-like ATPase domain"/>
    <property type="match status" value="1"/>
</dbReference>
<comment type="caution">
    <text evidence="5">The sequence shown here is derived from an EMBL/GenBank/DDBJ whole genome shotgun (WGS) entry which is preliminary data.</text>
</comment>
<accession>A0A2M8Q688</accession>
<dbReference type="PANTHER" id="PTHR43095:SF5">
    <property type="entry name" value="XYLULOSE KINASE"/>
    <property type="match status" value="1"/>
</dbReference>
<reference evidence="5 6" key="1">
    <citation type="submission" date="2017-11" db="EMBL/GenBank/DDBJ databases">
        <title>Evolution of Phototrophy in the Chloroflexi Phylum Driven by Horizontal Gene Transfer.</title>
        <authorList>
            <person name="Ward L.M."/>
            <person name="Hemp J."/>
            <person name="Shih P.M."/>
            <person name="Mcglynn S.E."/>
            <person name="Fischer W."/>
        </authorList>
    </citation>
    <scope>NUCLEOTIDE SEQUENCE [LARGE SCALE GENOMIC DNA]</scope>
    <source>
        <strain evidence="5">JP3_7</strain>
    </source>
</reference>
<feature type="non-terminal residue" evidence="5">
    <location>
        <position position="105"/>
    </location>
</feature>
<feature type="non-terminal residue" evidence="5">
    <location>
        <position position="1"/>
    </location>
</feature>